<dbReference type="Pfam" id="PF01195">
    <property type="entry name" value="Pept_tRNA_hydro"/>
    <property type="match status" value="1"/>
</dbReference>
<comment type="subunit">
    <text evidence="7">Monomer.</text>
</comment>
<sequence length="192" mass="22412">MDRLGIIGLGNPGKEYENTRHNVGFMVVDYLYDYFSFNKWEKIELNFVSEGFIESSKIYLVKPQTYMNLSGKGVKNFLDNYNLEPQEILIVQDDLDLNLGSIRIRFNGKDGGHNGIKSIIQEIQTSNFYRLRIGIGKPIDKAETINYVLGEFTEEEWKILSKVLNKMPEIINTILKEGWDKAQNLYNRRWLF</sequence>
<dbReference type="AlphaFoldDB" id="A0A7C3RLW1"/>
<dbReference type="PANTHER" id="PTHR17224:SF1">
    <property type="entry name" value="PEPTIDYL-TRNA HYDROLASE"/>
    <property type="match status" value="1"/>
</dbReference>
<dbReference type="Gene3D" id="3.40.50.1470">
    <property type="entry name" value="Peptidyl-tRNA hydrolase"/>
    <property type="match status" value="1"/>
</dbReference>
<accession>A0A7C3RLW1</accession>
<feature type="binding site" evidence="7">
    <location>
        <position position="16"/>
    </location>
    <ligand>
        <name>tRNA</name>
        <dbReference type="ChEBI" id="CHEBI:17843"/>
    </ligand>
</feature>
<evidence type="ECO:0000256" key="6">
    <source>
        <dbReference type="ARBA" id="ARBA00050038"/>
    </source>
</evidence>
<dbReference type="GO" id="GO:0006515">
    <property type="term" value="P:protein quality control for misfolded or incompletely synthesized proteins"/>
    <property type="evidence" value="ECO:0007669"/>
    <property type="project" value="UniProtKB-UniRule"/>
</dbReference>
<evidence type="ECO:0000256" key="1">
    <source>
        <dbReference type="ARBA" id="ARBA00013260"/>
    </source>
</evidence>
<dbReference type="GO" id="GO:0005737">
    <property type="term" value="C:cytoplasm"/>
    <property type="evidence" value="ECO:0007669"/>
    <property type="project" value="UniProtKB-SubCell"/>
</dbReference>
<evidence type="ECO:0000256" key="7">
    <source>
        <dbReference type="HAMAP-Rule" id="MF_00083"/>
    </source>
</evidence>
<dbReference type="SUPFAM" id="SSF53178">
    <property type="entry name" value="Peptidyl-tRNA hydrolase-like"/>
    <property type="match status" value="1"/>
</dbReference>
<feature type="binding site" evidence="7">
    <location>
        <position position="68"/>
    </location>
    <ligand>
        <name>tRNA</name>
        <dbReference type="ChEBI" id="CHEBI:17843"/>
    </ligand>
</feature>
<proteinExistence type="inferred from homology"/>
<evidence type="ECO:0000256" key="8">
    <source>
        <dbReference type="RuleBase" id="RU000673"/>
    </source>
</evidence>
<dbReference type="HAMAP" id="MF_00083">
    <property type="entry name" value="Pept_tRNA_hydro_bact"/>
    <property type="match status" value="1"/>
</dbReference>
<comment type="catalytic activity">
    <reaction evidence="7 8">
        <text>an N-acyl-L-alpha-aminoacyl-tRNA + H2O = an N-acyl-L-amino acid + a tRNA + H(+)</text>
        <dbReference type="Rhea" id="RHEA:54448"/>
        <dbReference type="Rhea" id="RHEA-COMP:10123"/>
        <dbReference type="Rhea" id="RHEA-COMP:13883"/>
        <dbReference type="ChEBI" id="CHEBI:15377"/>
        <dbReference type="ChEBI" id="CHEBI:15378"/>
        <dbReference type="ChEBI" id="CHEBI:59874"/>
        <dbReference type="ChEBI" id="CHEBI:78442"/>
        <dbReference type="ChEBI" id="CHEBI:138191"/>
        <dbReference type="EC" id="3.1.1.29"/>
    </reaction>
</comment>
<protein>
    <recommendedName>
        <fullName evidence="6 7">Peptidyl-tRNA hydrolase</fullName>
        <shortName evidence="7">Pth</shortName>
        <ecNumber evidence="1 7">3.1.1.29</ecNumber>
    </recommendedName>
</protein>
<dbReference type="FunFam" id="3.40.50.1470:FF:000001">
    <property type="entry name" value="Peptidyl-tRNA hydrolase"/>
    <property type="match status" value="1"/>
</dbReference>
<dbReference type="PANTHER" id="PTHR17224">
    <property type="entry name" value="PEPTIDYL-TRNA HYDROLASE"/>
    <property type="match status" value="1"/>
</dbReference>
<dbReference type="GO" id="GO:0000049">
    <property type="term" value="F:tRNA binding"/>
    <property type="evidence" value="ECO:0007669"/>
    <property type="project" value="UniProtKB-UniRule"/>
</dbReference>
<dbReference type="NCBIfam" id="TIGR00447">
    <property type="entry name" value="pth"/>
    <property type="match status" value="1"/>
</dbReference>
<dbReference type="InterPro" id="IPR018171">
    <property type="entry name" value="Pept_tRNA_hydro_CS"/>
</dbReference>
<comment type="caution">
    <text evidence="10">The sequence shown here is derived from an EMBL/GenBank/DDBJ whole genome shotgun (WGS) entry which is preliminary data.</text>
</comment>
<name>A0A7C3RLW1_DICTH</name>
<comment type="function">
    <text evidence="7">Catalyzes the release of premature peptidyl moieties from peptidyl-tRNA molecules trapped in stalled 50S ribosomal subunits, and thus maintains levels of free tRNAs and 50S ribosomes.</text>
</comment>
<keyword evidence="3 7" id="KW-0378">Hydrolase</keyword>
<evidence type="ECO:0000313" key="10">
    <source>
        <dbReference type="EMBL" id="HFX13436.1"/>
    </source>
</evidence>
<feature type="binding site" evidence="7">
    <location>
        <position position="114"/>
    </location>
    <ligand>
        <name>tRNA</name>
        <dbReference type="ChEBI" id="CHEBI:17843"/>
    </ligand>
</feature>
<comment type="subcellular location">
    <subcellularLocation>
        <location evidence="7">Cytoplasm</location>
    </subcellularLocation>
</comment>
<organism evidence="10">
    <name type="scientific">Dictyoglomus thermophilum</name>
    <dbReference type="NCBI Taxonomy" id="14"/>
    <lineage>
        <taxon>Bacteria</taxon>
        <taxon>Pseudomonadati</taxon>
        <taxon>Dictyoglomota</taxon>
        <taxon>Dictyoglomia</taxon>
        <taxon>Dictyoglomales</taxon>
        <taxon>Dictyoglomaceae</taxon>
        <taxon>Dictyoglomus</taxon>
    </lineage>
</organism>
<reference evidence="10" key="1">
    <citation type="journal article" date="2020" name="mSystems">
        <title>Genome- and Community-Level Interaction Insights into Carbon Utilization and Element Cycling Functions of Hydrothermarchaeota in Hydrothermal Sediment.</title>
        <authorList>
            <person name="Zhou Z."/>
            <person name="Liu Y."/>
            <person name="Xu W."/>
            <person name="Pan J."/>
            <person name="Luo Z.H."/>
            <person name="Li M."/>
        </authorList>
    </citation>
    <scope>NUCLEOTIDE SEQUENCE [LARGE SCALE GENOMIC DNA]</scope>
    <source>
        <strain evidence="10">SpSt-81</strain>
    </source>
</reference>
<keyword evidence="4 7" id="KW-0694">RNA-binding</keyword>
<keyword evidence="7" id="KW-0963">Cytoplasm</keyword>
<evidence type="ECO:0000256" key="5">
    <source>
        <dbReference type="ARBA" id="ARBA00038063"/>
    </source>
</evidence>
<comment type="similarity">
    <text evidence="5 7 9">Belongs to the PTH family.</text>
</comment>
<dbReference type="InterPro" id="IPR036416">
    <property type="entry name" value="Pept_tRNA_hydro_sf"/>
</dbReference>
<evidence type="ECO:0000256" key="9">
    <source>
        <dbReference type="RuleBase" id="RU004320"/>
    </source>
</evidence>
<keyword evidence="2 7" id="KW-0820">tRNA-binding</keyword>
<dbReference type="CDD" id="cd00462">
    <property type="entry name" value="PTH"/>
    <property type="match status" value="1"/>
</dbReference>
<feature type="site" description="Stabilizes the basic form of H active site to accept a proton" evidence="7">
    <location>
        <position position="93"/>
    </location>
</feature>
<feature type="active site" description="Proton acceptor" evidence="7">
    <location>
        <position position="21"/>
    </location>
</feature>
<evidence type="ECO:0000256" key="3">
    <source>
        <dbReference type="ARBA" id="ARBA00022801"/>
    </source>
</evidence>
<gene>
    <name evidence="7" type="primary">pth</name>
    <name evidence="10" type="ORF">ENW00_04640</name>
</gene>
<feature type="site" description="Discriminates between blocked and unblocked aminoacyl-tRNA" evidence="7">
    <location>
        <position position="11"/>
    </location>
</feature>
<dbReference type="EMBL" id="DTIN01000014">
    <property type="protein sequence ID" value="HFX13436.1"/>
    <property type="molecule type" value="Genomic_DNA"/>
</dbReference>
<comment type="function">
    <text evidence="7">Hydrolyzes ribosome-free peptidyl-tRNAs (with 1 or more amino acids incorporated), which drop off the ribosome during protein synthesis, or as a result of ribosome stalling.</text>
</comment>
<dbReference type="GO" id="GO:0072344">
    <property type="term" value="P:rescue of stalled ribosome"/>
    <property type="evidence" value="ECO:0007669"/>
    <property type="project" value="UniProtKB-UniRule"/>
</dbReference>
<evidence type="ECO:0000256" key="4">
    <source>
        <dbReference type="ARBA" id="ARBA00022884"/>
    </source>
</evidence>
<dbReference type="PROSITE" id="PS01195">
    <property type="entry name" value="PEPT_TRNA_HYDROL_1"/>
    <property type="match status" value="1"/>
</dbReference>
<dbReference type="InterPro" id="IPR001328">
    <property type="entry name" value="Pept_tRNA_hydro"/>
</dbReference>
<feature type="binding site" evidence="7">
    <location>
        <position position="66"/>
    </location>
    <ligand>
        <name>tRNA</name>
        <dbReference type="ChEBI" id="CHEBI:17843"/>
    </ligand>
</feature>
<dbReference type="EC" id="3.1.1.29" evidence="1 7"/>
<dbReference type="GO" id="GO:0004045">
    <property type="term" value="F:peptidyl-tRNA hydrolase activity"/>
    <property type="evidence" value="ECO:0007669"/>
    <property type="project" value="UniProtKB-UniRule"/>
</dbReference>
<evidence type="ECO:0000256" key="2">
    <source>
        <dbReference type="ARBA" id="ARBA00022555"/>
    </source>
</evidence>